<feature type="transmembrane region" description="Helical" evidence="5">
    <location>
        <begin position="436"/>
        <end position="460"/>
    </location>
</feature>
<keyword evidence="1" id="KW-0677">Repeat</keyword>
<evidence type="ECO:0000313" key="6">
    <source>
        <dbReference type="EMBL" id="PIS13266.1"/>
    </source>
</evidence>
<dbReference type="Proteomes" id="UP000230353">
    <property type="component" value="Unassembled WGS sequence"/>
</dbReference>
<dbReference type="InterPro" id="IPR051685">
    <property type="entry name" value="Ycf3/AcsC/BcsC/TPR_MFPF"/>
</dbReference>
<dbReference type="Pfam" id="PF13432">
    <property type="entry name" value="TPR_16"/>
    <property type="match status" value="1"/>
</dbReference>
<feature type="transmembrane region" description="Helical" evidence="5">
    <location>
        <begin position="472"/>
        <end position="494"/>
    </location>
</feature>
<accession>A0A2H0WKT2</accession>
<evidence type="ECO:0000256" key="4">
    <source>
        <dbReference type="SAM" id="MobiDB-lite"/>
    </source>
</evidence>
<evidence type="ECO:0000256" key="2">
    <source>
        <dbReference type="ARBA" id="ARBA00022803"/>
    </source>
</evidence>
<feature type="transmembrane region" description="Helical" evidence="5">
    <location>
        <begin position="228"/>
        <end position="245"/>
    </location>
</feature>
<feature type="transmembrane region" description="Helical" evidence="5">
    <location>
        <begin position="409"/>
        <end position="430"/>
    </location>
</feature>
<evidence type="ECO:0000256" key="5">
    <source>
        <dbReference type="SAM" id="Phobius"/>
    </source>
</evidence>
<feature type="repeat" description="TPR" evidence="3">
    <location>
        <begin position="730"/>
        <end position="763"/>
    </location>
</feature>
<dbReference type="PANTHER" id="PTHR44943:SF8">
    <property type="entry name" value="TPR REPEAT-CONTAINING PROTEIN MJ0263"/>
    <property type="match status" value="1"/>
</dbReference>
<dbReference type="InterPro" id="IPR019734">
    <property type="entry name" value="TPR_rpt"/>
</dbReference>
<dbReference type="SUPFAM" id="SSF48439">
    <property type="entry name" value="Protein prenylyltransferase"/>
    <property type="match status" value="1"/>
</dbReference>
<feature type="transmembrane region" description="Helical" evidence="5">
    <location>
        <begin position="280"/>
        <end position="299"/>
    </location>
</feature>
<proteinExistence type="predicted"/>
<dbReference type="Pfam" id="PF14559">
    <property type="entry name" value="TPR_19"/>
    <property type="match status" value="1"/>
</dbReference>
<name>A0A2H0WKT2_9BACT</name>
<dbReference type="PANTHER" id="PTHR44943">
    <property type="entry name" value="CELLULOSE SYNTHASE OPERON PROTEIN C"/>
    <property type="match status" value="1"/>
</dbReference>
<organism evidence="6 7">
    <name type="scientific">Candidatus Tagabacteria bacterium CG09_land_8_20_14_0_10_41_14</name>
    <dbReference type="NCBI Taxonomy" id="1975021"/>
    <lineage>
        <taxon>Bacteria</taxon>
        <taxon>Candidatus Tagaibacteriota</taxon>
    </lineage>
</organism>
<feature type="transmembrane region" description="Helical" evidence="5">
    <location>
        <begin position="371"/>
        <end position="397"/>
    </location>
</feature>
<dbReference type="EMBL" id="PEZL01000038">
    <property type="protein sequence ID" value="PIS13266.1"/>
    <property type="molecule type" value="Genomic_DNA"/>
</dbReference>
<gene>
    <name evidence="6" type="ORF">COT67_02590</name>
</gene>
<evidence type="ECO:0000313" key="7">
    <source>
        <dbReference type="Proteomes" id="UP000230353"/>
    </source>
</evidence>
<evidence type="ECO:0000256" key="1">
    <source>
        <dbReference type="ARBA" id="ARBA00022737"/>
    </source>
</evidence>
<evidence type="ECO:0000256" key="3">
    <source>
        <dbReference type="PROSITE-ProRule" id="PRU00339"/>
    </source>
</evidence>
<reference evidence="7" key="1">
    <citation type="submission" date="2017-09" db="EMBL/GenBank/DDBJ databases">
        <title>Depth-based differentiation of microbial function through sediment-hosted aquifers and enrichment of novel symbionts in the deep terrestrial subsurface.</title>
        <authorList>
            <person name="Probst A.J."/>
            <person name="Ladd B."/>
            <person name="Jarett J.K."/>
            <person name="Geller-Mcgrath D.E."/>
            <person name="Sieber C.M.K."/>
            <person name="Emerson J.B."/>
            <person name="Anantharaman K."/>
            <person name="Thomas B.C."/>
            <person name="Malmstrom R."/>
            <person name="Stieglmeier M."/>
            <person name="Klingl A."/>
            <person name="Woyke T."/>
            <person name="Ryan C.M."/>
            <person name="Banfield J.F."/>
        </authorList>
    </citation>
    <scope>NUCLEOTIDE SEQUENCE [LARGE SCALE GENOMIC DNA]</scope>
</reference>
<keyword evidence="5" id="KW-0812">Transmembrane</keyword>
<dbReference type="SUPFAM" id="SSF48452">
    <property type="entry name" value="TPR-like"/>
    <property type="match status" value="1"/>
</dbReference>
<keyword evidence="5" id="KW-1133">Transmembrane helix</keyword>
<dbReference type="Gene3D" id="1.25.40.10">
    <property type="entry name" value="Tetratricopeptide repeat domain"/>
    <property type="match status" value="3"/>
</dbReference>
<feature type="transmembrane region" description="Helical" evidence="5">
    <location>
        <begin position="155"/>
        <end position="178"/>
    </location>
</feature>
<feature type="transmembrane region" description="Helical" evidence="5">
    <location>
        <begin position="64"/>
        <end position="82"/>
    </location>
</feature>
<dbReference type="PROSITE" id="PS50005">
    <property type="entry name" value="TPR"/>
    <property type="match status" value="3"/>
</dbReference>
<keyword evidence="5" id="KW-0472">Membrane</keyword>
<feature type="compositionally biased region" description="Acidic residues" evidence="4">
    <location>
        <begin position="792"/>
        <end position="803"/>
    </location>
</feature>
<comment type="caution">
    <text evidence="6">The sequence shown here is derived from an EMBL/GenBank/DDBJ whole genome shotgun (WGS) entry which is preliminary data.</text>
</comment>
<feature type="transmembrane region" description="Helical" evidence="5">
    <location>
        <begin position="94"/>
        <end position="114"/>
    </location>
</feature>
<feature type="transmembrane region" description="Helical" evidence="5">
    <location>
        <begin position="37"/>
        <end position="58"/>
    </location>
</feature>
<feature type="repeat" description="TPR" evidence="3">
    <location>
        <begin position="628"/>
        <end position="661"/>
    </location>
</feature>
<feature type="transmembrane region" description="Helical" evidence="5">
    <location>
        <begin position="198"/>
        <end position="216"/>
    </location>
</feature>
<feature type="transmembrane region" description="Helical" evidence="5">
    <location>
        <begin position="126"/>
        <end position="146"/>
    </location>
</feature>
<sequence length="803" mass="89651">MENITIEENIEVSEGSVVSDNERSSGGADKWKTVSRYFLMAMVLLLPLWLIPIGVFTLAFSKSFLIFVLTLAALIFYLTYLLQEGKIKYLRGFILLALLGIVVVTLVSSLFSATPSVSLLGSGAETTSFFSILILSVLFFLTFSLFRSQEKMLKLLFLLFFSASLVFVCQFLRVVFGLTFFNLLPSTFSNFVGSWSELAIFFGLIALISVVFLQFFGSRMLQLHRGKFWRLFLIFISVASLLVMFLVNFTAAWIVFGFFMLLFLVSLFTSYGERRVFAKLPLFLILLSLLFILAGNLIGDLASGLNLNFLEVRPSWGATIDVAKNTWSSGIKNLLVGSGPGTFGYDWLKFKPEGINQTIFWNLRFDYGIGVIPSLLSTVGVLGGFVWLVFLLALVYYGIRSIGYKGDEITKSLFFSLFLGSVYLWTFNVIYSTSNFLFALSFIVTGLFFAILAKIGRVALAEFSFLKRPIAGFVSSLSIVLLLILTAVSFYLVFQKSWAAYSYGKGVEVLNQEGDLAKAEVYLKRAIRYDEQGRYYRALGDLDLLNLSVLVNQQQQFSQEELSARFQAFLASAVQNMQTAIRVNPQDPANWQSLGRVYESVIPYQVQGARDAAVDAYKEALKRSPSDPQIYLNLARVEVQAGNNKEAIDYLSSALNLKSNYTLALFLAAQIAAQEGDLDSAIQRTEMARLTAPNDIGVLFQLGLLYYQKEDYGSAILALKRAVSVNENYSNALYFLGLAYDKKGEKRAAVEQFEKVGALNPDNEEIKTILSNLKAGKPALSSISPPELPPEEREDLPVEEIEE</sequence>
<dbReference type="InterPro" id="IPR011990">
    <property type="entry name" value="TPR-like_helical_dom_sf"/>
</dbReference>
<keyword evidence="2 3" id="KW-0802">TPR repeat</keyword>
<feature type="repeat" description="TPR" evidence="3">
    <location>
        <begin position="696"/>
        <end position="729"/>
    </location>
</feature>
<protein>
    <submittedName>
        <fullName evidence="6">Uncharacterized protein</fullName>
    </submittedName>
</protein>
<feature type="region of interest" description="Disordered" evidence="4">
    <location>
        <begin position="777"/>
        <end position="803"/>
    </location>
</feature>
<feature type="transmembrane region" description="Helical" evidence="5">
    <location>
        <begin position="251"/>
        <end position="268"/>
    </location>
</feature>
<dbReference type="AlphaFoldDB" id="A0A2H0WKT2"/>
<dbReference type="SMART" id="SM00028">
    <property type="entry name" value="TPR"/>
    <property type="match status" value="6"/>
</dbReference>